<dbReference type="InterPro" id="IPR011990">
    <property type="entry name" value="TPR-like_helical_dom_sf"/>
</dbReference>
<name>A0A915K966_ROMCU</name>
<evidence type="ECO:0000256" key="1">
    <source>
        <dbReference type="PROSITE-ProRule" id="PRU00339"/>
    </source>
</evidence>
<dbReference type="SUPFAM" id="SSF48452">
    <property type="entry name" value="TPR-like"/>
    <property type="match status" value="1"/>
</dbReference>
<dbReference type="WBParaSite" id="nRc.2.0.1.t35247-RA">
    <property type="protein sequence ID" value="nRc.2.0.1.t35247-RA"/>
    <property type="gene ID" value="nRc.2.0.1.g35247"/>
</dbReference>
<dbReference type="Pfam" id="PF13181">
    <property type="entry name" value="TPR_8"/>
    <property type="match status" value="2"/>
</dbReference>
<sequence length="94" mass="10201">MGVYNAEIFTNLGLCCFYAQQFDLASVCLTKALDLADNTNQSDVWYNVGNVALASGDSEMAYQCFTLALSSDQQHAEACCNLAVLEMRKGNESA</sequence>
<dbReference type="GO" id="GO:0036064">
    <property type="term" value="C:ciliary basal body"/>
    <property type="evidence" value="ECO:0007669"/>
    <property type="project" value="TreeGrafter"/>
</dbReference>
<dbReference type="Proteomes" id="UP000887565">
    <property type="component" value="Unplaced"/>
</dbReference>
<proteinExistence type="predicted"/>
<evidence type="ECO:0000313" key="2">
    <source>
        <dbReference type="Proteomes" id="UP000887565"/>
    </source>
</evidence>
<evidence type="ECO:0000313" key="3">
    <source>
        <dbReference type="WBParaSite" id="nRc.2.0.1.t35247-RA"/>
    </source>
</evidence>
<dbReference type="GO" id="GO:0097730">
    <property type="term" value="C:non-motile cilium"/>
    <property type="evidence" value="ECO:0007669"/>
    <property type="project" value="TreeGrafter"/>
</dbReference>
<dbReference type="SMART" id="SM00028">
    <property type="entry name" value="TPR"/>
    <property type="match status" value="2"/>
</dbReference>
<dbReference type="PROSITE" id="PS50005">
    <property type="entry name" value="TPR"/>
    <property type="match status" value="1"/>
</dbReference>
<dbReference type="InterPro" id="IPR028796">
    <property type="entry name" value="BBS8"/>
</dbReference>
<dbReference type="PANTHER" id="PTHR44177:SF1">
    <property type="entry name" value="TETRATRICOPEPTIDE REPEAT PROTEIN 8"/>
    <property type="match status" value="1"/>
</dbReference>
<keyword evidence="1" id="KW-0802">TPR repeat</keyword>
<dbReference type="AlphaFoldDB" id="A0A915K966"/>
<keyword evidence="2" id="KW-1185">Reference proteome</keyword>
<organism evidence="2 3">
    <name type="scientific">Romanomermis culicivorax</name>
    <name type="common">Nematode worm</name>
    <dbReference type="NCBI Taxonomy" id="13658"/>
    <lineage>
        <taxon>Eukaryota</taxon>
        <taxon>Metazoa</taxon>
        <taxon>Ecdysozoa</taxon>
        <taxon>Nematoda</taxon>
        <taxon>Enoplea</taxon>
        <taxon>Dorylaimia</taxon>
        <taxon>Mermithida</taxon>
        <taxon>Mermithoidea</taxon>
        <taxon>Mermithidae</taxon>
        <taxon>Romanomermis</taxon>
    </lineage>
</organism>
<reference evidence="3" key="1">
    <citation type="submission" date="2022-11" db="UniProtKB">
        <authorList>
            <consortium name="WormBaseParasite"/>
        </authorList>
    </citation>
    <scope>IDENTIFICATION</scope>
</reference>
<dbReference type="Gene3D" id="1.25.40.10">
    <property type="entry name" value="Tetratricopeptide repeat domain"/>
    <property type="match status" value="1"/>
</dbReference>
<dbReference type="InterPro" id="IPR019734">
    <property type="entry name" value="TPR_rpt"/>
</dbReference>
<protein>
    <submittedName>
        <fullName evidence="3">Tetratricopeptide repeat protein 8</fullName>
    </submittedName>
</protein>
<dbReference type="GO" id="GO:0034464">
    <property type="term" value="C:BBSome"/>
    <property type="evidence" value="ECO:0007669"/>
    <property type="project" value="InterPro"/>
</dbReference>
<accession>A0A915K966</accession>
<dbReference type="GO" id="GO:1905515">
    <property type="term" value="P:non-motile cilium assembly"/>
    <property type="evidence" value="ECO:0007669"/>
    <property type="project" value="InterPro"/>
</dbReference>
<dbReference type="PANTHER" id="PTHR44177">
    <property type="entry name" value="TETRATRICOPEPTIDE REPEAT PROTEIN 8"/>
    <property type="match status" value="1"/>
</dbReference>
<feature type="repeat" description="TPR" evidence="1">
    <location>
        <begin position="42"/>
        <end position="75"/>
    </location>
</feature>